<gene>
    <name evidence="1" type="ORF">CBG49_10440</name>
</gene>
<reference evidence="2" key="1">
    <citation type="submission" date="2017-06" db="EMBL/GenBank/DDBJ databases">
        <title>Complete genome sequence of Capnocytophaga sp. KCOM 1579 (=ChDC OS43) isolated from a human refractory periapical abscess lesion.</title>
        <authorList>
            <person name="Kook J.-K."/>
            <person name="Park S.-N."/>
            <person name="Lim Y.K."/>
            <person name="Roh H."/>
        </authorList>
    </citation>
    <scope>NUCLEOTIDE SEQUENCE [LARGE SCALE GENOMIC DNA]</scope>
    <source>
        <strain evidence="2">ChDC OS43</strain>
    </source>
</reference>
<accession>A0A1Z4BQF8</accession>
<keyword evidence="2" id="KW-1185">Reference proteome</keyword>
<evidence type="ECO:0000313" key="1">
    <source>
        <dbReference type="EMBL" id="ASF43453.1"/>
    </source>
</evidence>
<dbReference type="RefSeq" id="WP_016479310.1">
    <property type="nucleotide sequence ID" value="NZ_CP022022.1"/>
</dbReference>
<protein>
    <submittedName>
        <fullName evidence="1">Uncharacterized protein</fullName>
    </submittedName>
</protein>
<dbReference type="Proteomes" id="UP000197007">
    <property type="component" value="Chromosome"/>
</dbReference>
<evidence type="ECO:0000313" key="2">
    <source>
        <dbReference type="Proteomes" id="UP000197007"/>
    </source>
</evidence>
<organism evidence="1 2">
    <name type="scientific">Capnocytophaga endodontalis</name>
    <dbReference type="NCBI Taxonomy" id="2708117"/>
    <lineage>
        <taxon>Bacteria</taxon>
        <taxon>Pseudomonadati</taxon>
        <taxon>Bacteroidota</taxon>
        <taxon>Flavobacteriia</taxon>
        <taxon>Flavobacteriales</taxon>
        <taxon>Flavobacteriaceae</taxon>
        <taxon>Capnocytophaga</taxon>
    </lineage>
</organism>
<proteinExistence type="predicted"/>
<dbReference type="EMBL" id="CP022022">
    <property type="protein sequence ID" value="ASF43453.1"/>
    <property type="molecule type" value="Genomic_DNA"/>
</dbReference>
<name>A0A1Z4BQF8_9FLAO</name>
<sequence length="77" mass="9224">MESVYLVYKTDSLHYLSSRVLMQVCTSKYKAIEVIKAYCKRYKLPFTQDDLTNLQWYDQTQCSKRSIEFEIEPQEVV</sequence>
<dbReference type="KEGG" id="capn:CBG49_10440"/>
<dbReference type="AlphaFoldDB" id="A0A1Z4BQF8"/>